<reference evidence="2 3" key="1">
    <citation type="submission" date="2018-12" db="EMBL/GenBank/DDBJ databases">
        <title>bacterium Hansschlegelia zhihuaiae S113.</title>
        <authorList>
            <person name="He J."/>
        </authorList>
    </citation>
    <scope>NUCLEOTIDE SEQUENCE [LARGE SCALE GENOMIC DNA]</scope>
    <source>
        <strain evidence="2 3">S 113</strain>
    </source>
</reference>
<sequence length="59" mass="6192">MASAGVNTSAIHGRKESGRSSDASSAAKKSPIRKVATGSAIRKASWKTSVSREWTSNRS</sequence>
<name>A0A4Q0MQP6_9HYPH</name>
<protein>
    <submittedName>
        <fullName evidence="2">Uncharacterized protein</fullName>
    </submittedName>
</protein>
<evidence type="ECO:0000256" key="1">
    <source>
        <dbReference type="SAM" id="MobiDB-lite"/>
    </source>
</evidence>
<dbReference type="EMBL" id="RYFI01000001">
    <property type="protein sequence ID" value="RXF75549.1"/>
    <property type="molecule type" value="Genomic_DNA"/>
</dbReference>
<evidence type="ECO:0000313" key="2">
    <source>
        <dbReference type="EMBL" id="RXF75549.1"/>
    </source>
</evidence>
<proteinExistence type="predicted"/>
<evidence type="ECO:0000313" key="3">
    <source>
        <dbReference type="Proteomes" id="UP000289708"/>
    </source>
</evidence>
<dbReference type="RefSeq" id="WP_128775727.1">
    <property type="nucleotide sequence ID" value="NZ_RYFI01000001.1"/>
</dbReference>
<accession>A0A4Q0MQP6</accession>
<feature type="compositionally biased region" description="Low complexity" evidence="1">
    <location>
        <begin position="20"/>
        <end position="29"/>
    </location>
</feature>
<dbReference type="AlphaFoldDB" id="A0A4Q0MQP6"/>
<keyword evidence="3" id="KW-1185">Reference proteome</keyword>
<dbReference type="Proteomes" id="UP000289708">
    <property type="component" value="Unassembled WGS sequence"/>
</dbReference>
<feature type="compositionally biased region" description="Polar residues" evidence="1">
    <location>
        <begin position="1"/>
        <end position="10"/>
    </location>
</feature>
<organism evidence="2 3">
    <name type="scientific">Hansschlegelia zhihuaiae</name>
    <dbReference type="NCBI Taxonomy" id="405005"/>
    <lineage>
        <taxon>Bacteria</taxon>
        <taxon>Pseudomonadati</taxon>
        <taxon>Pseudomonadota</taxon>
        <taxon>Alphaproteobacteria</taxon>
        <taxon>Hyphomicrobiales</taxon>
        <taxon>Methylopilaceae</taxon>
        <taxon>Hansschlegelia</taxon>
    </lineage>
</organism>
<gene>
    <name evidence="2" type="ORF">EK403_01470</name>
</gene>
<comment type="caution">
    <text evidence="2">The sequence shown here is derived from an EMBL/GenBank/DDBJ whole genome shotgun (WGS) entry which is preliminary data.</text>
</comment>
<feature type="region of interest" description="Disordered" evidence="1">
    <location>
        <begin position="1"/>
        <end position="59"/>
    </location>
</feature>
<feature type="compositionally biased region" description="Polar residues" evidence="1">
    <location>
        <begin position="46"/>
        <end position="59"/>
    </location>
</feature>